<name>A0A286P439_9GAMM</name>
<dbReference type="GO" id="GO:0016020">
    <property type="term" value="C:membrane"/>
    <property type="evidence" value="ECO:0007669"/>
    <property type="project" value="UniProtKB-SubCell"/>
</dbReference>
<dbReference type="KEGG" id="mmai:sS8_0445"/>
<evidence type="ECO:0000313" key="9">
    <source>
        <dbReference type="Proteomes" id="UP000266313"/>
    </source>
</evidence>
<dbReference type="AlphaFoldDB" id="A0A286P439"/>
<feature type="transmembrane region" description="Helical" evidence="5">
    <location>
        <begin position="202"/>
        <end position="231"/>
    </location>
</feature>
<feature type="transmembrane region" description="Helical" evidence="5">
    <location>
        <begin position="72"/>
        <end position="96"/>
    </location>
</feature>
<sequence>MPLRDIFVTVVVFGLLPRILLRPDIGILLWCWLSYMNPHKLSWEFAHDFPFAMITAIAILCGVLAWKEPKKIPWSPVTIVLVLFIAWMFVTTLFAMNPDPAWRQWDKVWKIQLMTFVVIMVMTTKWRINAMMWIIALSLGFYGFKGGIFTVLTGGAYAVYGPEGTFIYGNNEIGLALIMTVPLLRYLQLITPYAWLRHGLGLTIVLCLISIVGTQSRGALVGLAAMVLFLIAKSRKKGLLIVVMAIAIPSIVAFMPDTWHDRMSTIKTYEQDASAMGRINAWSMAFNLAKDRLLGGGYECFNIRLSFLLYAPNPRDRHDAHSIYFEILGEHGFVGLFLFLLVGFLAWRLASSIIREAKRSETTKWLADLCSMLQVSLIGYAVAGAFLGLAYFDLYYNLIAIIVLSKRLLSEQLEISGDSQEEANNRLDRETRSFVRRPVKAPVT</sequence>
<evidence type="ECO:0008006" key="10">
    <source>
        <dbReference type="Google" id="ProtNLM"/>
    </source>
</evidence>
<evidence type="ECO:0000256" key="1">
    <source>
        <dbReference type="ARBA" id="ARBA00004141"/>
    </source>
</evidence>
<proteinExistence type="predicted"/>
<keyword evidence="4 5" id="KW-0472">Membrane</keyword>
<feature type="transmembrane region" description="Helical" evidence="5">
    <location>
        <begin position="132"/>
        <end position="161"/>
    </location>
</feature>
<keyword evidence="3 5" id="KW-1133">Transmembrane helix</keyword>
<evidence type="ECO:0000256" key="4">
    <source>
        <dbReference type="ARBA" id="ARBA00023136"/>
    </source>
</evidence>
<dbReference type="PANTHER" id="PTHR37422:SF13">
    <property type="entry name" value="LIPOPOLYSACCHARIDE BIOSYNTHESIS PROTEIN PA4999-RELATED"/>
    <property type="match status" value="1"/>
</dbReference>
<feature type="domain" description="O-antigen ligase-related" evidence="6">
    <location>
        <begin position="203"/>
        <end position="340"/>
    </location>
</feature>
<dbReference type="Pfam" id="PF19358">
    <property type="entry name" value="DUF5935"/>
    <property type="match status" value="1"/>
</dbReference>
<dbReference type="PANTHER" id="PTHR37422">
    <property type="entry name" value="TEICHURONIC ACID BIOSYNTHESIS PROTEIN TUAE"/>
    <property type="match status" value="1"/>
</dbReference>
<evidence type="ECO:0000256" key="5">
    <source>
        <dbReference type="SAM" id="Phobius"/>
    </source>
</evidence>
<dbReference type="Pfam" id="PF04932">
    <property type="entry name" value="Wzy_C"/>
    <property type="match status" value="1"/>
</dbReference>
<reference evidence="8 9" key="1">
    <citation type="submission" date="2016-12" db="EMBL/GenBank/DDBJ databases">
        <title>Genome sequencing of Methylocaldum marinum.</title>
        <authorList>
            <person name="Takeuchi M."/>
            <person name="Kamagata Y."/>
            <person name="Hiraoka S."/>
            <person name="Oshima K."/>
            <person name="Hattori M."/>
            <person name="Iwasaki W."/>
        </authorList>
    </citation>
    <scope>NUCLEOTIDE SEQUENCE [LARGE SCALE GENOMIC DNA]</scope>
    <source>
        <strain evidence="8 9">S8</strain>
    </source>
</reference>
<gene>
    <name evidence="8" type="ORF">sS8_0445</name>
</gene>
<evidence type="ECO:0000259" key="6">
    <source>
        <dbReference type="Pfam" id="PF04932"/>
    </source>
</evidence>
<dbReference type="OrthoDB" id="9772644at2"/>
<dbReference type="InterPro" id="IPR051533">
    <property type="entry name" value="WaaL-like"/>
</dbReference>
<evidence type="ECO:0000256" key="2">
    <source>
        <dbReference type="ARBA" id="ARBA00022692"/>
    </source>
</evidence>
<comment type="subcellular location">
    <subcellularLocation>
        <location evidence="1">Membrane</location>
        <topology evidence="1">Multi-pass membrane protein</topology>
    </subcellularLocation>
</comment>
<feature type="transmembrane region" description="Helical" evidence="5">
    <location>
        <begin position="333"/>
        <end position="354"/>
    </location>
</feature>
<dbReference type="InterPro" id="IPR045979">
    <property type="entry name" value="DUF5935"/>
</dbReference>
<dbReference type="Proteomes" id="UP000266313">
    <property type="component" value="Chromosome"/>
</dbReference>
<keyword evidence="2 5" id="KW-0812">Transmembrane</keyword>
<evidence type="ECO:0000259" key="7">
    <source>
        <dbReference type="Pfam" id="PF19358"/>
    </source>
</evidence>
<feature type="transmembrane region" description="Helical" evidence="5">
    <location>
        <begin position="366"/>
        <end position="388"/>
    </location>
</feature>
<feature type="domain" description="DUF5935" evidence="7">
    <location>
        <begin position="3"/>
        <end position="188"/>
    </location>
</feature>
<protein>
    <recommendedName>
        <fullName evidence="10">O-glycosylation ligase, exosortase A system-associated</fullName>
    </recommendedName>
</protein>
<dbReference type="EMBL" id="AP017928">
    <property type="protein sequence ID" value="BBA32411.1"/>
    <property type="molecule type" value="Genomic_DNA"/>
</dbReference>
<accession>A0A286P439</accession>
<organism evidence="8 9">
    <name type="scientific">Methylocaldum marinum</name>
    <dbReference type="NCBI Taxonomy" id="1432792"/>
    <lineage>
        <taxon>Bacteria</taxon>
        <taxon>Pseudomonadati</taxon>
        <taxon>Pseudomonadota</taxon>
        <taxon>Gammaproteobacteria</taxon>
        <taxon>Methylococcales</taxon>
        <taxon>Methylococcaceae</taxon>
        <taxon>Methylocaldum</taxon>
    </lineage>
</organism>
<evidence type="ECO:0000313" key="8">
    <source>
        <dbReference type="EMBL" id="BBA32411.1"/>
    </source>
</evidence>
<dbReference type="InterPro" id="IPR007016">
    <property type="entry name" value="O-antigen_ligase-rel_domated"/>
</dbReference>
<feature type="transmembrane region" description="Helical" evidence="5">
    <location>
        <begin position="238"/>
        <end position="255"/>
    </location>
</feature>
<feature type="transmembrane region" description="Helical" evidence="5">
    <location>
        <begin position="6"/>
        <end position="33"/>
    </location>
</feature>
<feature type="transmembrane region" description="Helical" evidence="5">
    <location>
        <begin position="173"/>
        <end position="196"/>
    </location>
</feature>
<evidence type="ECO:0000256" key="3">
    <source>
        <dbReference type="ARBA" id="ARBA00022989"/>
    </source>
</evidence>
<dbReference type="RefSeq" id="WP_119628215.1">
    <property type="nucleotide sequence ID" value="NZ_AP017928.1"/>
</dbReference>
<dbReference type="NCBIfam" id="TIGR03097">
    <property type="entry name" value="PEP_O_lig_1"/>
    <property type="match status" value="1"/>
</dbReference>
<feature type="transmembrane region" description="Helical" evidence="5">
    <location>
        <begin position="45"/>
        <end position="66"/>
    </location>
</feature>
<keyword evidence="9" id="KW-1185">Reference proteome</keyword>
<dbReference type="InterPro" id="IPR017528">
    <property type="entry name" value="CHP03097O-antigen_lig-rel"/>
</dbReference>